<reference evidence="1" key="1">
    <citation type="submission" date="2018-06" db="EMBL/GenBank/DDBJ databases">
        <authorList>
            <person name="Zhirakovskaya E."/>
        </authorList>
    </citation>
    <scope>NUCLEOTIDE SEQUENCE</scope>
</reference>
<dbReference type="AlphaFoldDB" id="A0A3B0Y0Y4"/>
<dbReference type="EMBL" id="UOFJ01000291">
    <property type="protein sequence ID" value="VAW67759.1"/>
    <property type="molecule type" value="Genomic_DNA"/>
</dbReference>
<accession>A0A3B0Y0Y4</accession>
<sequence>MHIRVTTDPISQKDIADVTGHPCHYDGDGQNGLEIYFENQANMDEFLEWEYNDDHQITLEGNDSADYVAEG</sequence>
<name>A0A3B0Y0Y4_9ZZZZ</name>
<protein>
    <submittedName>
        <fullName evidence="1">Uncharacterized protein</fullName>
    </submittedName>
</protein>
<proteinExistence type="predicted"/>
<evidence type="ECO:0000313" key="1">
    <source>
        <dbReference type="EMBL" id="VAW67759.1"/>
    </source>
</evidence>
<organism evidence="1">
    <name type="scientific">hydrothermal vent metagenome</name>
    <dbReference type="NCBI Taxonomy" id="652676"/>
    <lineage>
        <taxon>unclassified sequences</taxon>
        <taxon>metagenomes</taxon>
        <taxon>ecological metagenomes</taxon>
    </lineage>
</organism>
<gene>
    <name evidence="1" type="ORF">MNBD_GAMMA10-899</name>
</gene>